<gene>
    <name evidence="1" type="ORF">SAMN05216470_1875</name>
</gene>
<evidence type="ECO:0000313" key="1">
    <source>
        <dbReference type="EMBL" id="SNU09561.1"/>
    </source>
</evidence>
<evidence type="ECO:0008006" key="3">
    <source>
        <dbReference type="Google" id="ProtNLM"/>
    </source>
</evidence>
<accession>A0A239RG33</accession>
<name>A0A239RG33_STREI</name>
<proteinExistence type="predicted"/>
<dbReference type="EMBL" id="FZRA01000009">
    <property type="protein sequence ID" value="SNU09561.1"/>
    <property type="molecule type" value="Genomic_DNA"/>
</dbReference>
<dbReference type="AlphaFoldDB" id="A0A239RG33"/>
<protein>
    <recommendedName>
        <fullName evidence="3">Phage protein</fullName>
    </recommendedName>
</protein>
<evidence type="ECO:0000313" key="2">
    <source>
        <dbReference type="Proteomes" id="UP000214649"/>
    </source>
</evidence>
<sequence length="92" mass="10205">MALFGKTKNEKTEDYLAARGVKGLSEESYEQVQRIANEMSGNGLLKAGLALSFSNGVDQAKLSYLSALVEQNWILINQNQQIIDELKKLNSK</sequence>
<dbReference type="Proteomes" id="UP000214649">
    <property type="component" value="Unassembled WGS sequence"/>
</dbReference>
<dbReference type="RefSeq" id="WP_094141212.1">
    <property type="nucleotide sequence ID" value="NZ_FZRA01000009.1"/>
</dbReference>
<reference evidence="1 2" key="1">
    <citation type="submission" date="2017-07" db="EMBL/GenBank/DDBJ databases">
        <authorList>
            <person name="Sun Z.S."/>
            <person name="Albrecht U."/>
            <person name="Echele G."/>
            <person name="Lee C.C."/>
        </authorList>
    </citation>
    <scope>NUCLEOTIDE SEQUENCE [LARGE SCALE GENOMIC DNA]</scope>
    <source>
        <strain evidence="1 2">AR3</strain>
    </source>
</reference>
<organism evidence="1 2">
    <name type="scientific">Streptococcus equinus</name>
    <name type="common">Streptococcus bovis</name>
    <dbReference type="NCBI Taxonomy" id="1335"/>
    <lineage>
        <taxon>Bacteria</taxon>
        <taxon>Bacillati</taxon>
        <taxon>Bacillota</taxon>
        <taxon>Bacilli</taxon>
        <taxon>Lactobacillales</taxon>
        <taxon>Streptococcaceae</taxon>
        <taxon>Streptococcus</taxon>
    </lineage>
</organism>